<evidence type="ECO:0000256" key="3">
    <source>
        <dbReference type="ARBA" id="ARBA00022553"/>
    </source>
</evidence>
<dbReference type="Gene3D" id="1.10.287.130">
    <property type="match status" value="1"/>
</dbReference>
<comment type="caution">
    <text evidence="10">The sequence shown here is derived from an EMBL/GenBank/DDBJ whole genome shotgun (WGS) entry which is preliminary data.</text>
</comment>
<protein>
    <recommendedName>
        <fullName evidence="2">histidine kinase</fullName>
        <ecNumber evidence="2">2.7.13.3</ecNumber>
    </recommendedName>
</protein>
<dbReference type="SUPFAM" id="SSF55874">
    <property type="entry name" value="ATPase domain of HSP90 chaperone/DNA topoisomerase II/histidine kinase"/>
    <property type="match status" value="1"/>
</dbReference>
<dbReference type="Gene3D" id="3.30.565.10">
    <property type="entry name" value="Histidine kinase-like ATPase, C-terminal domain"/>
    <property type="match status" value="1"/>
</dbReference>
<dbReference type="CDD" id="cd00082">
    <property type="entry name" value="HisKA"/>
    <property type="match status" value="1"/>
</dbReference>
<keyword evidence="5" id="KW-0547">Nucleotide-binding</keyword>
<dbReference type="Pfam" id="PF02518">
    <property type="entry name" value="HATPase_c"/>
    <property type="match status" value="1"/>
</dbReference>
<keyword evidence="4" id="KW-0808">Transferase</keyword>
<keyword evidence="3" id="KW-0597">Phosphoprotein</keyword>
<organism evidence="10 11">
    <name type="scientific">Funiculus sociatus GB2-A5</name>
    <dbReference type="NCBI Taxonomy" id="2933946"/>
    <lineage>
        <taxon>Bacteria</taxon>
        <taxon>Bacillati</taxon>
        <taxon>Cyanobacteriota</taxon>
        <taxon>Cyanophyceae</taxon>
        <taxon>Coleofasciculales</taxon>
        <taxon>Coleofasciculaceae</taxon>
        <taxon>Funiculus</taxon>
    </lineage>
</organism>
<name>A0ABV0JT50_9CYAN</name>
<evidence type="ECO:0000256" key="6">
    <source>
        <dbReference type="ARBA" id="ARBA00022777"/>
    </source>
</evidence>
<dbReference type="Proteomes" id="UP001442494">
    <property type="component" value="Unassembled WGS sequence"/>
</dbReference>
<dbReference type="InterPro" id="IPR036890">
    <property type="entry name" value="HATPase_C_sf"/>
</dbReference>
<dbReference type="PANTHER" id="PTHR42878:SF7">
    <property type="entry name" value="SENSOR HISTIDINE KINASE GLRK"/>
    <property type="match status" value="1"/>
</dbReference>
<dbReference type="InterPro" id="IPR036097">
    <property type="entry name" value="HisK_dim/P_sf"/>
</dbReference>
<dbReference type="EMBL" id="JAMPKK010000047">
    <property type="protein sequence ID" value="MEP0866628.1"/>
    <property type="molecule type" value="Genomic_DNA"/>
</dbReference>
<dbReference type="GO" id="GO:0016301">
    <property type="term" value="F:kinase activity"/>
    <property type="evidence" value="ECO:0007669"/>
    <property type="project" value="UniProtKB-KW"/>
</dbReference>
<keyword evidence="6 10" id="KW-0418">Kinase</keyword>
<dbReference type="RefSeq" id="WP_190421267.1">
    <property type="nucleotide sequence ID" value="NZ_JAMPKK010000047.1"/>
</dbReference>
<dbReference type="PROSITE" id="PS50109">
    <property type="entry name" value="HIS_KIN"/>
    <property type="match status" value="1"/>
</dbReference>
<sequence length="381" mass="43081">MKVGIQKLVREVRPPTSTIGSLGTPPSADVRSICKLHIEQLAVQVPIVAAWIVYEDSDTGMRQFVAHYTQQQGSIYAGFPHPLSVVWWEDWLPDAIARVFTPRRDTVPCPYNAYVCALSQHSSRPEYLMLWSEYSLSVHQQECIEQQAQLLSHYLTMFRECSRQKAEIQLLEQVLRRAEHQLRNPLALISLYSENLCRGLQSGGLQEQATIIRETVDDLSANLTDLVYCGQQAKLRVAPYDLREILSDSIQGLRPWLEEKQVDICYPDKPVIVAVDRWQMKQVFDNLLSNAIHFSPEGGVVTCNWQVFAMEVIVEVSDRGNGLSQEDLKQVFTPFYSKRPGGTGLGLAIAKKIILDHKGSIWVENLSVGGAQFSFILPRNN</sequence>
<keyword evidence="7" id="KW-0067">ATP-binding</keyword>
<feature type="domain" description="Histidine kinase" evidence="9">
    <location>
        <begin position="177"/>
        <end position="381"/>
    </location>
</feature>
<keyword evidence="11" id="KW-1185">Reference proteome</keyword>
<reference evidence="10 11" key="1">
    <citation type="submission" date="2022-04" db="EMBL/GenBank/DDBJ databases">
        <title>Positive selection, recombination, and allopatry shape intraspecific diversity of widespread and dominant cyanobacteria.</title>
        <authorList>
            <person name="Wei J."/>
            <person name="Shu W."/>
            <person name="Hu C."/>
        </authorList>
    </citation>
    <scope>NUCLEOTIDE SEQUENCE [LARGE SCALE GENOMIC DNA]</scope>
    <source>
        <strain evidence="10 11">GB2-A5</strain>
    </source>
</reference>
<dbReference type="SMART" id="SM00387">
    <property type="entry name" value="HATPase_c"/>
    <property type="match status" value="1"/>
</dbReference>
<comment type="catalytic activity">
    <reaction evidence="1">
        <text>ATP + protein L-histidine = ADP + protein N-phospho-L-histidine.</text>
        <dbReference type="EC" id="2.7.13.3"/>
    </reaction>
</comment>
<accession>A0ABV0JT50</accession>
<keyword evidence="8" id="KW-0902">Two-component regulatory system</keyword>
<evidence type="ECO:0000256" key="1">
    <source>
        <dbReference type="ARBA" id="ARBA00000085"/>
    </source>
</evidence>
<evidence type="ECO:0000313" key="11">
    <source>
        <dbReference type="Proteomes" id="UP001442494"/>
    </source>
</evidence>
<evidence type="ECO:0000256" key="8">
    <source>
        <dbReference type="ARBA" id="ARBA00023012"/>
    </source>
</evidence>
<evidence type="ECO:0000259" key="9">
    <source>
        <dbReference type="PROSITE" id="PS50109"/>
    </source>
</evidence>
<dbReference type="InterPro" id="IPR003594">
    <property type="entry name" value="HATPase_dom"/>
</dbReference>
<dbReference type="InterPro" id="IPR003661">
    <property type="entry name" value="HisK_dim/P_dom"/>
</dbReference>
<dbReference type="SUPFAM" id="SSF47384">
    <property type="entry name" value="Homodimeric domain of signal transducing histidine kinase"/>
    <property type="match status" value="1"/>
</dbReference>
<evidence type="ECO:0000256" key="7">
    <source>
        <dbReference type="ARBA" id="ARBA00022840"/>
    </source>
</evidence>
<dbReference type="InterPro" id="IPR004358">
    <property type="entry name" value="Sig_transdc_His_kin-like_C"/>
</dbReference>
<dbReference type="EC" id="2.7.13.3" evidence="2"/>
<dbReference type="InterPro" id="IPR050351">
    <property type="entry name" value="BphY/WalK/GraS-like"/>
</dbReference>
<evidence type="ECO:0000256" key="2">
    <source>
        <dbReference type="ARBA" id="ARBA00012438"/>
    </source>
</evidence>
<dbReference type="InterPro" id="IPR005467">
    <property type="entry name" value="His_kinase_dom"/>
</dbReference>
<evidence type="ECO:0000256" key="5">
    <source>
        <dbReference type="ARBA" id="ARBA00022741"/>
    </source>
</evidence>
<proteinExistence type="predicted"/>
<evidence type="ECO:0000313" key="10">
    <source>
        <dbReference type="EMBL" id="MEP0866628.1"/>
    </source>
</evidence>
<gene>
    <name evidence="10" type="ORF">NDI37_19405</name>
</gene>
<evidence type="ECO:0000256" key="4">
    <source>
        <dbReference type="ARBA" id="ARBA00022679"/>
    </source>
</evidence>
<dbReference type="PANTHER" id="PTHR42878">
    <property type="entry name" value="TWO-COMPONENT HISTIDINE KINASE"/>
    <property type="match status" value="1"/>
</dbReference>
<dbReference type="PRINTS" id="PR00344">
    <property type="entry name" value="BCTRLSENSOR"/>
</dbReference>